<reference evidence="2" key="1">
    <citation type="journal article" date="2019" name="Int. J. Syst. Evol. Microbiol.">
        <title>The Global Catalogue of Microorganisms (GCM) 10K type strain sequencing project: providing services to taxonomists for standard genome sequencing and annotation.</title>
        <authorList>
            <consortium name="The Broad Institute Genomics Platform"/>
            <consortium name="The Broad Institute Genome Sequencing Center for Infectious Disease"/>
            <person name="Wu L."/>
            <person name="Ma J."/>
        </authorList>
    </citation>
    <scope>NUCLEOTIDE SEQUENCE [LARGE SCALE GENOMIC DNA]</scope>
    <source>
        <strain evidence="2">CGMCC 4.1641</strain>
    </source>
</reference>
<dbReference type="Proteomes" id="UP001595755">
    <property type="component" value="Unassembled WGS sequence"/>
</dbReference>
<name>A0ABV8SCB0_9BACL</name>
<organism evidence="1 2">
    <name type="scientific">Cohnella boryungensis</name>
    <dbReference type="NCBI Taxonomy" id="768479"/>
    <lineage>
        <taxon>Bacteria</taxon>
        <taxon>Bacillati</taxon>
        <taxon>Bacillota</taxon>
        <taxon>Bacilli</taxon>
        <taxon>Bacillales</taxon>
        <taxon>Paenibacillaceae</taxon>
        <taxon>Cohnella</taxon>
    </lineage>
</organism>
<accession>A0ABV8SCB0</accession>
<keyword evidence="2" id="KW-1185">Reference proteome</keyword>
<dbReference type="SUPFAM" id="SSF49503">
    <property type="entry name" value="Cupredoxins"/>
    <property type="match status" value="1"/>
</dbReference>
<dbReference type="Gene3D" id="2.60.40.420">
    <property type="entry name" value="Cupredoxins - blue copper proteins"/>
    <property type="match status" value="1"/>
</dbReference>
<comment type="caution">
    <text evidence="1">The sequence shown here is derived from an EMBL/GenBank/DDBJ whole genome shotgun (WGS) entry which is preliminary data.</text>
</comment>
<dbReference type="EMBL" id="JBHSED010000036">
    <property type="protein sequence ID" value="MFC4305191.1"/>
    <property type="molecule type" value="Genomic_DNA"/>
</dbReference>
<protein>
    <submittedName>
        <fullName evidence="1">Uncharacterized protein</fullName>
    </submittedName>
</protein>
<sequence>MTGKLFPDTPMFSVNEDDLVKMKIINRSPTDHPMHRTAIIYLFSAATKSPRLAVLSGPIR</sequence>
<dbReference type="InterPro" id="IPR008972">
    <property type="entry name" value="Cupredoxin"/>
</dbReference>
<evidence type="ECO:0000313" key="2">
    <source>
        <dbReference type="Proteomes" id="UP001595755"/>
    </source>
</evidence>
<evidence type="ECO:0000313" key="1">
    <source>
        <dbReference type="EMBL" id="MFC4305191.1"/>
    </source>
</evidence>
<gene>
    <name evidence="1" type="ORF">ACFO1S_17300</name>
</gene>
<proteinExistence type="predicted"/>